<dbReference type="EMBL" id="WIWV01000059">
    <property type="protein sequence ID" value="KAF7715461.1"/>
    <property type="molecule type" value="Genomic_DNA"/>
</dbReference>
<dbReference type="InterPro" id="IPR036291">
    <property type="entry name" value="NAD(P)-bd_dom_sf"/>
</dbReference>
<dbReference type="InterPro" id="IPR013154">
    <property type="entry name" value="ADH-like_N"/>
</dbReference>
<evidence type="ECO:0000313" key="5">
    <source>
        <dbReference type="EMBL" id="KAF7715461.1"/>
    </source>
</evidence>
<name>A0A8J8WJD7_9EURO</name>
<proteinExistence type="inferred from homology"/>
<dbReference type="Pfam" id="PF08240">
    <property type="entry name" value="ADH_N"/>
    <property type="match status" value="1"/>
</dbReference>
<dbReference type="SMART" id="SM00829">
    <property type="entry name" value="PKS_ER"/>
    <property type="match status" value="1"/>
</dbReference>
<feature type="domain" description="Enoyl reductase (ER)" evidence="4">
    <location>
        <begin position="12"/>
        <end position="373"/>
    </location>
</feature>
<evidence type="ECO:0000256" key="2">
    <source>
        <dbReference type="ARBA" id="ARBA00023002"/>
    </source>
</evidence>
<gene>
    <name evidence="5" type="ORF">PECM_006872</name>
</gene>
<evidence type="ECO:0000313" key="6">
    <source>
        <dbReference type="Proteomes" id="UP000631181"/>
    </source>
</evidence>
<dbReference type="SUPFAM" id="SSF51735">
    <property type="entry name" value="NAD(P)-binding Rossmann-fold domains"/>
    <property type="match status" value="1"/>
</dbReference>
<keyword evidence="6" id="KW-1185">Reference proteome</keyword>
<dbReference type="CDD" id="cd08249">
    <property type="entry name" value="enoyl_reductase_like"/>
    <property type="match status" value="1"/>
</dbReference>
<dbReference type="Gene3D" id="3.90.180.10">
    <property type="entry name" value="Medium-chain alcohol dehydrogenases, catalytic domain"/>
    <property type="match status" value="1"/>
</dbReference>
<feature type="region of interest" description="Disordered" evidence="3">
    <location>
        <begin position="1"/>
        <end position="30"/>
    </location>
</feature>
<evidence type="ECO:0000256" key="1">
    <source>
        <dbReference type="ARBA" id="ARBA00008072"/>
    </source>
</evidence>
<dbReference type="AlphaFoldDB" id="A0A8J8WJD7"/>
<dbReference type="Gene3D" id="3.40.50.720">
    <property type="entry name" value="NAD(P)-binding Rossmann-like Domain"/>
    <property type="match status" value="1"/>
</dbReference>
<evidence type="ECO:0000256" key="3">
    <source>
        <dbReference type="SAM" id="MobiDB-lite"/>
    </source>
</evidence>
<feature type="compositionally biased region" description="Polar residues" evidence="3">
    <location>
        <begin position="1"/>
        <end position="14"/>
    </location>
</feature>
<dbReference type="PANTHER" id="PTHR45348:SF2">
    <property type="entry name" value="ZINC-TYPE ALCOHOL DEHYDROGENASE-LIKE PROTEIN C2E1P3.01"/>
    <property type="match status" value="1"/>
</dbReference>
<keyword evidence="2" id="KW-0560">Oxidoreductase</keyword>
<dbReference type="PANTHER" id="PTHR45348">
    <property type="entry name" value="HYPOTHETICAL OXIDOREDUCTASE (EUROFUNG)"/>
    <property type="match status" value="1"/>
</dbReference>
<dbReference type="InterPro" id="IPR020843">
    <property type="entry name" value="ER"/>
</dbReference>
<sequence length="375" mass="39776">MQNQAAYQPSQKAPSLQVRDAPSPGSPSAGQLVIRNRAVAINPIDSLIQSRGNMMFTHLNYPFVLGYDMAGEVIQTGPGVTHVKPGDRVLAFSRGPEKDTNDPAQSAFQKYAVVNEDLACRIPETVDFAHAATLPLGIMTAAAALYDASQLGLKLPQFVSSSGKKSASTSKGTVLIWGGSTSVGCNAIQLAVASGYEVFTTASPKNHDLVCRLGATRVWDYKSPSVVDDIVAELRRKMLVGAVSIGSGAAEKCIQIVGRCEGNKKIAMVTYPVPDKDPASFAVLRTVAIFLFSLVSYKIRGLLGGFKSNLVVISPILDNGIARTVMTEYLPEALAEGSFVCAPEPEIVGEGLGYIQEAFVRLRGGVSAKKLVVSL</sequence>
<dbReference type="InterPro" id="IPR047122">
    <property type="entry name" value="Trans-enoyl_RdTase-like"/>
</dbReference>
<comment type="caution">
    <text evidence="5">The sequence shown here is derived from an EMBL/GenBank/DDBJ whole genome shotgun (WGS) entry which is preliminary data.</text>
</comment>
<dbReference type="OrthoDB" id="48317at2759"/>
<dbReference type="Proteomes" id="UP000631181">
    <property type="component" value="Unassembled WGS sequence"/>
</dbReference>
<reference evidence="5" key="1">
    <citation type="journal article" date="2020" name="Front. Microbiol.">
        <title>Gene regulatory networks of Penicillium echinulatum 2HH and Penicillium oxalicum 114-2 inferred by a computational biology approach.</title>
        <authorList>
            <person name="Lenz A.R."/>
            <person name="Galan-Vasquez E."/>
            <person name="Balbinot E."/>
            <person name="De Abreu F.P."/>
            <person name="De Oliveira N.S."/>
            <person name="Da Rosa L.O."/>
            <person name="De Avila E Silva S."/>
            <person name="Camassola M."/>
            <person name="Dillon A.J.P."/>
            <person name="Perez-Rueda E."/>
        </authorList>
    </citation>
    <scope>NUCLEOTIDE SEQUENCE</scope>
    <source>
        <strain evidence="5">S1M29</strain>
    </source>
</reference>
<protein>
    <submittedName>
        <fullName evidence="5">Polyketide synthase, enoylreductase</fullName>
    </submittedName>
</protein>
<dbReference type="SUPFAM" id="SSF50129">
    <property type="entry name" value="GroES-like"/>
    <property type="match status" value="1"/>
</dbReference>
<dbReference type="InterPro" id="IPR011032">
    <property type="entry name" value="GroES-like_sf"/>
</dbReference>
<organism evidence="5 6">
    <name type="scientific">Penicillium ucsense</name>
    <dbReference type="NCBI Taxonomy" id="2839758"/>
    <lineage>
        <taxon>Eukaryota</taxon>
        <taxon>Fungi</taxon>
        <taxon>Dikarya</taxon>
        <taxon>Ascomycota</taxon>
        <taxon>Pezizomycotina</taxon>
        <taxon>Eurotiomycetes</taxon>
        <taxon>Eurotiomycetidae</taxon>
        <taxon>Eurotiales</taxon>
        <taxon>Aspergillaceae</taxon>
        <taxon>Penicillium</taxon>
    </lineage>
</organism>
<comment type="similarity">
    <text evidence="1">Belongs to the zinc-containing alcohol dehydrogenase family.</text>
</comment>
<evidence type="ECO:0000259" key="4">
    <source>
        <dbReference type="SMART" id="SM00829"/>
    </source>
</evidence>
<dbReference type="GO" id="GO:0016651">
    <property type="term" value="F:oxidoreductase activity, acting on NAD(P)H"/>
    <property type="evidence" value="ECO:0007669"/>
    <property type="project" value="InterPro"/>
</dbReference>
<accession>A0A8J8WJD7</accession>